<evidence type="ECO:0000313" key="14">
    <source>
        <dbReference type="EMBL" id="SPT70894.1"/>
    </source>
</evidence>
<evidence type="ECO:0000259" key="13">
    <source>
        <dbReference type="Pfam" id="PF00912"/>
    </source>
</evidence>
<dbReference type="GO" id="GO:0030288">
    <property type="term" value="C:outer membrane-bounded periplasmic space"/>
    <property type="evidence" value="ECO:0007669"/>
    <property type="project" value="TreeGrafter"/>
</dbReference>
<dbReference type="GO" id="GO:0006508">
    <property type="term" value="P:proteolysis"/>
    <property type="evidence" value="ECO:0007669"/>
    <property type="project" value="UniProtKB-KW"/>
</dbReference>
<keyword evidence="7" id="KW-0808">Transferase</keyword>
<keyword evidence="6" id="KW-0328">Glycosyltransferase</keyword>
<dbReference type="InterPro" id="IPR050396">
    <property type="entry name" value="Glycosyltr_51/Transpeptidase"/>
</dbReference>
<evidence type="ECO:0000259" key="12">
    <source>
        <dbReference type="Pfam" id="PF00905"/>
    </source>
</evidence>
<comment type="catalytic activity">
    <reaction evidence="11">
        <text>[GlcNAc-(1-&gt;4)-Mur2Ac(oyl-L-Ala-gamma-D-Glu-L-Lys-D-Ala-D-Ala)](n)-di-trans,octa-cis-undecaprenyl diphosphate + beta-D-GlcNAc-(1-&gt;4)-Mur2Ac(oyl-L-Ala-gamma-D-Glu-L-Lys-D-Ala-D-Ala)-di-trans,octa-cis-undecaprenyl diphosphate = [GlcNAc-(1-&gt;4)-Mur2Ac(oyl-L-Ala-gamma-D-Glu-L-Lys-D-Ala-D-Ala)](n+1)-di-trans,octa-cis-undecaprenyl diphosphate + di-trans,octa-cis-undecaprenyl diphosphate + H(+)</text>
        <dbReference type="Rhea" id="RHEA:23708"/>
        <dbReference type="Rhea" id="RHEA-COMP:9602"/>
        <dbReference type="Rhea" id="RHEA-COMP:9603"/>
        <dbReference type="ChEBI" id="CHEBI:15378"/>
        <dbReference type="ChEBI" id="CHEBI:58405"/>
        <dbReference type="ChEBI" id="CHEBI:60033"/>
        <dbReference type="ChEBI" id="CHEBI:78435"/>
        <dbReference type="EC" id="2.4.99.28"/>
    </reaction>
</comment>
<dbReference type="InterPro" id="IPR012338">
    <property type="entry name" value="Beta-lactam/transpept-like"/>
</dbReference>
<dbReference type="RefSeq" id="WP_113744908.1">
    <property type="nucleotide sequence ID" value="NZ_UAPV01000001.1"/>
</dbReference>
<dbReference type="InterPro" id="IPR001460">
    <property type="entry name" value="PCN-bd_Tpept"/>
</dbReference>
<evidence type="ECO:0000256" key="11">
    <source>
        <dbReference type="ARBA" id="ARBA00049902"/>
    </source>
</evidence>
<dbReference type="EC" id="2.4.99.28" evidence="10"/>
<protein>
    <recommendedName>
        <fullName evidence="10">peptidoglycan glycosyltransferase</fullName>
        <ecNumber evidence="10">2.4.99.28</ecNumber>
    </recommendedName>
</protein>
<dbReference type="InterPro" id="IPR036950">
    <property type="entry name" value="PBP_transglycosylase"/>
</dbReference>
<name>A0A2X0V8V1_9GAMM</name>
<keyword evidence="9" id="KW-0511">Multifunctional enzyme</keyword>
<evidence type="ECO:0000256" key="3">
    <source>
        <dbReference type="ARBA" id="ARBA00007739"/>
    </source>
</evidence>
<gene>
    <name evidence="14" type="primary">mrcB_2</name>
    <name evidence="14" type="ORF">NCTC13093_02318</name>
</gene>
<dbReference type="InterPro" id="IPR001264">
    <property type="entry name" value="Glyco_trans_51"/>
</dbReference>
<evidence type="ECO:0000256" key="2">
    <source>
        <dbReference type="ARBA" id="ARBA00007090"/>
    </source>
</evidence>
<proteinExistence type="inferred from homology"/>
<feature type="domain" description="Glycosyl transferase family 51" evidence="13">
    <location>
        <begin position="54"/>
        <end position="217"/>
    </location>
</feature>
<keyword evidence="8" id="KW-0378">Hydrolase</keyword>
<evidence type="ECO:0000256" key="7">
    <source>
        <dbReference type="ARBA" id="ARBA00022679"/>
    </source>
</evidence>
<dbReference type="Gene3D" id="1.10.3810.10">
    <property type="entry name" value="Biosynthetic peptidoglycan transglycosylase-like"/>
    <property type="match status" value="1"/>
</dbReference>
<evidence type="ECO:0000256" key="8">
    <source>
        <dbReference type="ARBA" id="ARBA00022801"/>
    </source>
</evidence>
<evidence type="ECO:0000256" key="10">
    <source>
        <dbReference type="ARBA" id="ARBA00044770"/>
    </source>
</evidence>
<comment type="pathway">
    <text evidence="1">Cell wall biogenesis; peptidoglycan biosynthesis.</text>
</comment>
<dbReference type="Proteomes" id="UP000250086">
    <property type="component" value="Unassembled WGS sequence"/>
</dbReference>
<dbReference type="Gene3D" id="3.40.710.10">
    <property type="entry name" value="DD-peptidase/beta-lactamase superfamily"/>
    <property type="match status" value="1"/>
</dbReference>
<dbReference type="UniPathway" id="UPA00219"/>
<dbReference type="Pfam" id="PF00912">
    <property type="entry name" value="Transgly"/>
    <property type="match status" value="1"/>
</dbReference>
<keyword evidence="4" id="KW-0121">Carboxypeptidase</keyword>
<dbReference type="EMBL" id="UAPV01000001">
    <property type="protein sequence ID" value="SPT70894.1"/>
    <property type="molecule type" value="Genomic_DNA"/>
</dbReference>
<evidence type="ECO:0000256" key="6">
    <source>
        <dbReference type="ARBA" id="ARBA00022676"/>
    </source>
</evidence>
<dbReference type="SUPFAM" id="SSF56601">
    <property type="entry name" value="beta-lactamase/transpeptidase-like"/>
    <property type="match status" value="1"/>
</dbReference>
<sequence>MVIRALKYAALLFAAYLIISAIAGVHGATEFYNRSPVLYDKDGGIIAYKLSLDDKIRFLTEHKKVDPLYLKMLLASEDERFYYHLGVDPISIVRSLISNAQGYNLSGASTLAMQVARLLDKKERTLISKIKEAIQATYLTLYYGKERILDLYLTLAPFGSNIEGVSAASLMYFKHMPDKLTPDEAALLVALPRAPEKIRPDRHKKSAIYYRNRVLDKACRDLLISQAVLDTASKADIDTALYRPSQSAMHLGYRAFASSKVKEHYSYIDPKVQNTLNAVASTFGARASRHESLAIIAIDNKSHTVAGYVGSSDSKRQFVDFAKARRSSGSLLKPFIYAMAFDRRIVLPFSIIDDKQKSFNTWQPKNYSREFEGQVSVADALVRSLNLPAVEILKALQPDEFLNIINKDDSVLLDSDENNLSLATGSAQSSLIALCELYAMLKNNGLYNAAALFYLHNKQNLTLPSLLKSGSTFKTRKADDRVMLYESGIRFNERMISQTSAATIYKILKRVKRVKGYEAMDSLSYKTGTSYNYVDAHAIGSLGRYTIAVRTGREDGSSNSPYTGFSRAAPVLFEIFSKLDVKDDRSYVPGDLMIKPPEGLSYLSFDNEKDLFDSTAEKLQINFPLDNSQIIPIEGRIYLDLRGGVPPYTVFVNGSQSDSCEYIDANDFGLYNIVVRDAAGSSHAISVYVPAKNP</sequence>
<dbReference type="Pfam" id="PF00905">
    <property type="entry name" value="Transpeptidase"/>
    <property type="match status" value="1"/>
</dbReference>
<comment type="similarity">
    <text evidence="3">In the N-terminal section; belongs to the glycosyltransferase 51 family.</text>
</comment>
<dbReference type="PANTHER" id="PTHR32282:SF15">
    <property type="entry name" value="PENICILLIN-BINDING PROTEIN 1C"/>
    <property type="match status" value="1"/>
</dbReference>
<dbReference type="GO" id="GO:0009252">
    <property type="term" value="P:peptidoglycan biosynthetic process"/>
    <property type="evidence" value="ECO:0007669"/>
    <property type="project" value="UniProtKB-UniPathway"/>
</dbReference>
<feature type="domain" description="Penicillin-binding protein transpeptidase" evidence="12">
    <location>
        <begin position="294"/>
        <end position="534"/>
    </location>
</feature>
<evidence type="ECO:0000256" key="5">
    <source>
        <dbReference type="ARBA" id="ARBA00022670"/>
    </source>
</evidence>
<organism evidence="14 15">
    <name type="scientific">Anaerobiospirillum thomasii</name>
    <dbReference type="NCBI Taxonomy" id="179995"/>
    <lineage>
        <taxon>Bacteria</taxon>
        <taxon>Pseudomonadati</taxon>
        <taxon>Pseudomonadota</taxon>
        <taxon>Gammaproteobacteria</taxon>
        <taxon>Aeromonadales</taxon>
        <taxon>Succinivibrionaceae</taxon>
        <taxon>Anaerobiospirillum</taxon>
    </lineage>
</organism>
<evidence type="ECO:0000313" key="15">
    <source>
        <dbReference type="Proteomes" id="UP000250086"/>
    </source>
</evidence>
<accession>A0A2X0V8V1</accession>
<dbReference type="InterPro" id="IPR023346">
    <property type="entry name" value="Lysozyme-like_dom_sf"/>
</dbReference>
<keyword evidence="15" id="KW-1185">Reference proteome</keyword>
<dbReference type="GO" id="GO:0008955">
    <property type="term" value="F:peptidoglycan glycosyltransferase activity"/>
    <property type="evidence" value="ECO:0007669"/>
    <property type="project" value="UniProtKB-EC"/>
</dbReference>
<dbReference type="GO" id="GO:0008658">
    <property type="term" value="F:penicillin binding"/>
    <property type="evidence" value="ECO:0007669"/>
    <property type="project" value="InterPro"/>
</dbReference>
<dbReference type="PANTHER" id="PTHR32282">
    <property type="entry name" value="BINDING PROTEIN TRANSPEPTIDASE, PUTATIVE-RELATED"/>
    <property type="match status" value="1"/>
</dbReference>
<evidence type="ECO:0000256" key="1">
    <source>
        <dbReference type="ARBA" id="ARBA00004752"/>
    </source>
</evidence>
<evidence type="ECO:0000256" key="9">
    <source>
        <dbReference type="ARBA" id="ARBA00023268"/>
    </source>
</evidence>
<keyword evidence="5" id="KW-0645">Protease</keyword>
<dbReference type="AlphaFoldDB" id="A0A2X0V8V1"/>
<evidence type="ECO:0000256" key="4">
    <source>
        <dbReference type="ARBA" id="ARBA00022645"/>
    </source>
</evidence>
<dbReference type="GO" id="GO:0004180">
    <property type="term" value="F:carboxypeptidase activity"/>
    <property type="evidence" value="ECO:0007669"/>
    <property type="project" value="UniProtKB-KW"/>
</dbReference>
<comment type="similarity">
    <text evidence="2">In the C-terminal section; belongs to the transpeptidase family.</text>
</comment>
<dbReference type="SUPFAM" id="SSF53955">
    <property type="entry name" value="Lysozyme-like"/>
    <property type="match status" value="1"/>
</dbReference>
<reference evidence="14 15" key="1">
    <citation type="submission" date="2018-06" db="EMBL/GenBank/DDBJ databases">
        <authorList>
            <consortium name="Pathogen Informatics"/>
            <person name="Doyle S."/>
        </authorList>
    </citation>
    <scope>NUCLEOTIDE SEQUENCE [LARGE SCALE GENOMIC DNA]</scope>
    <source>
        <strain evidence="14 15">NCTC13093</strain>
    </source>
</reference>